<keyword evidence="3 6" id="KW-0862">Zinc</keyword>
<feature type="binding site" evidence="6">
    <location>
        <position position="103"/>
    </location>
    <ligand>
        <name>Zn(2+)</name>
        <dbReference type="ChEBI" id="CHEBI:29105"/>
    </ligand>
</feature>
<keyword evidence="4 7" id="KW-0456">Lyase</keyword>
<organism evidence="8 9">
    <name type="scientific">Komarekiella delphini-convector SJRDD-AB1</name>
    <dbReference type="NCBI Taxonomy" id="2593771"/>
    <lineage>
        <taxon>Bacteria</taxon>
        <taxon>Bacillati</taxon>
        <taxon>Cyanobacteriota</taxon>
        <taxon>Cyanophyceae</taxon>
        <taxon>Nostocales</taxon>
        <taxon>Nostocaceae</taxon>
        <taxon>Komarekiella</taxon>
        <taxon>Komarekiella delphini-convector</taxon>
    </lineage>
</organism>
<dbReference type="AlphaFoldDB" id="A0AA40T358"/>
<comment type="function">
    <text evidence="7">Reversible hydration of carbon dioxide.</text>
</comment>
<evidence type="ECO:0000256" key="2">
    <source>
        <dbReference type="ARBA" id="ARBA00022723"/>
    </source>
</evidence>
<dbReference type="PANTHER" id="PTHR11002:SF76">
    <property type="entry name" value="CARBONIC ANHYDRASE"/>
    <property type="match status" value="1"/>
</dbReference>
<dbReference type="GO" id="GO:0071244">
    <property type="term" value="P:cellular response to carbon dioxide"/>
    <property type="evidence" value="ECO:0007669"/>
    <property type="project" value="TreeGrafter"/>
</dbReference>
<evidence type="ECO:0000256" key="1">
    <source>
        <dbReference type="ARBA" id="ARBA00006217"/>
    </source>
</evidence>
<dbReference type="PANTHER" id="PTHR11002">
    <property type="entry name" value="CARBONIC ANHYDRASE"/>
    <property type="match status" value="1"/>
</dbReference>
<keyword evidence="2 6" id="KW-0479">Metal-binding</keyword>
<dbReference type="CDD" id="cd00883">
    <property type="entry name" value="beta_CA_cladeA"/>
    <property type="match status" value="1"/>
</dbReference>
<dbReference type="Gene3D" id="3.40.1050.10">
    <property type="entry name" value="Carbonic anhydrase"/>
    <property type="match status" value="1"/>
</dbReference>
<dbReference type="EMBL" id="VJXY01000048">
    <property type="protein sequence ID" value="MBD6619835.1"/>
    <property type="molecule type" value="Genomic_DNA"/>
</dbReference>
<dbReference type="GO" id="GO:0034599">
    <property type="term" value="P:cellular response to oxidative stress"/>
    <property type="evidence" value="ECO:0007669"/>
    <property type="project" value="TreeGrafter"/>
</dbReference>
<dbReference type="Pfam" id="PF00484">
    <property type="entry name" value="Pro_CA"/>
    <property type="match status" value="1"/>
</dbReference>
<feature type="binding site" evidence="6">
    <location>
        <position position="100"/>
    </location>
    <ligand>
        <name>Zn(2+)</name>
        <dbReference type="ChEBI" id="CHEBI:29105"/>
    </ligand>
</feature>
<name>A0AA40T358_9NOST</name>
<reference evidence="8" key="1">
    <citation type="submission" date="2019-07" db="EMBL/GenBank/DDBJ databases">
        <title>Toxilogical consequences of a new and cryptic species of cyanobacteria (Komarekiella delphini-convector) recovered from the epidermis of a bottlenose dolphin and 1500 ft. in the air.</title>
        <authorList>
            <person name="Brown A.O."/>
            <person name="Dvorak P."/>
            <person name="Villanueva C.D."/>
            <person name="Foss A.J."/>
            <person name="Garvey A.D."/>
            <person name="Gibson Q.A."/>
            <person name="Johansen J.R."/>
            <person name="Casamatta D.A."/>
        </authorList>
    </citation>
    <scope>NUCLEOTIDE SEQUENCE</scope>
    <source>
        <strain evidence="8">SJRDD-AB1</strain>
    </source>
</reference>
<evidence type="ECO:0000256" key="5">
    <source>
        <dbReference type="ARBA" id="ARBA00048348"/>
    </source>
</evidence>
<evidence type="ECO:0000256" key="7">
    <source>
        <dbReference type="RuleBase" id="RU003956"/>
    </source>
</evidence>
<dbReference type="RefSeq" id="WP_191761028.1">
    <property type="nucleotide sequence ID" value="NZ_VJXY01000048.1"/>
</dbReference>
<comment type="caution">
    <text evidence="8">The sequence shown here is derived from an EMBL/GenBank/DDBJ whole genome shotgun (WGS) entry which is preliminary data.</text>
</comment>
<gene>
    <name evidence="8" type="ORF">FNW02_29535</name>
</gene>
<evidence type="ECO:0000256" key="4">
    <source>
        <dbReference type="ARBA" id="ARBA00023239"/>
    </source>
</evidence>
<evidence type="ECO:0000313" key="8">
    <source>
        <dbReference type="EMBL" id="MBD6619835.1"/>
    </source>
</evidence>
<dbReference type="InterPro" id="IPR036874">
    <property type="entry name" value="Carbonic_anhydrase_sf"/>
</dbReference>
<sequence>MKYHNINEVLENNQAWVAEKLAIDPIYFEKLSSGQKPPFLYIGCSDSRLPLTNFTRTEPGEFFVHRNIANQVSLTDINFLAVLEYAICHLEVEHIIICGHYDCGGIKAALEGRTTGIIDNWVNPIRELYLQKQDEIDILPTRKERLNRLAEINVLAQVKNLYQTSIMRKALHDQKAPMVHGWLLDIGTGLIKDLNISTVKWQLPSCPLFTKEPLITLAVKPRDGVASCSCEEPLETLSVAVQQVTSKQVYISVVESEGLVDK</sequence>
<dbReference type="GO" id="GO:0008270">
    <property type="term" value="F:zinc ion binding"/>
    <property type="evidence" value="ECO:0007669"/>
    <property type="project" value="UniProtKB-UniRule"/>
</dbReference>
<protein>
    <recommendedName>
        <fullName evidence="7">Carbonic anhydrase</fullName>
        <ecNumber evidence="7">4.2.1.1</ecNumber>
    </recommendedName>
    <alternativeName>
        <fullName evidence="7">Carbonate dehydratase</fullName>
    </alternativeName>
</protein>
<dbReference type="PROSITE" id="PS00705">
    <property type="entry name" value="PROK_CO2_ANHYDRASE_2"/>
    <property type="match status" value="1"/>
</dbReference>
<dbReference type="EC" id="4.2.1.1" evidence="7"/>
<comment type="catalytic activity">
    <reaction evidence="5 7">
        <text>hydrogencarbonate + H(+) = CO2 + H2O</text>
        <dbReference type="Rhea" id="RHEA:10748"/>
        <dbReference type="ChEBI" id="CHEBI:15377"/>
        <dbReference type="ChEBI" id="CHEBI:15378"/>
        <dbReference type="ChEBI" id="CHEBI:16526"/>
        <dbReference type="ChEBI" id="CHEBI:17544"/>
        <dbReference type="EC" id="4.2.1.1"/>
    </reaction>
</comment>
<dbReference type="InterPro" id="IPR001765">
    <property type="entry name" value="Carbonic_anhydrase"/>
</dbReference>
<accession>A0AA40T358</accession>
<evidence type="ECO:0000256" key="6">
    <source>
        <dbReference type="PIRSR" id="PIRSR601765-1"/>
    </source>
</evidence>
<dbReference type="GO" id="GO:0004089">
    <property type="term" value="F:carbonate dehydratase activity"/>
    <property type="evidence" value="ECO:0007669"/>
    <property type="project" value="UniProtKB-UniRule"/>
</dbReference>
<proteinExistence type="inferred from homology"/>
<dbReference type="InterPro" id="IPR015892">
    <property type="entry name" value="Carbonic_anhydrase_CS"/>
</dbReference>
<dbReference type="FunFam" id="3.40.1050.10:FF:000001">
    <property type="entry name" value="Carbonic anhydrase"/>
    <property type="match status" value="1"/>
</dbReference>
<evidence type="ECO:0000256" key="3">
    <source>
        <dbReference type="ARBA" id="ARBA00022833"/>
    </source>
</evidence>
<feature type="binding site" evidence="6">
    <location>
        <position position="44"/>
    </location>
    <ligand>
        <name>Zn(2+)</name>
        <dbReference type="ChEBI" id="CHEBI:29105"/>
    </ligand>
</feature>
<comment type="cofactor">
    <cofactor evidence="6">
        <name>Zn(2+)</name>
        <dbReference type="ChEBI" id="CHEBI:29105"/>
    </cofactor>
    <text evidence="6">Binds 1 zinc ion per subunit.</text>
</comment>
<keyword evidence="9" id="KW-1185">Reference proteome</keyword>
<comment type="similarity">
    <text evidence="1 7">Belongs to the beta-class carbonic anhydrase family.</text>
</comment>
<feature type="binding site" evidence="6">
    <location>
        <position position="46"/>
    </location>
    <ligand>
        <name>Zn(2+)</name>
        <dbReference type="ChEBI" id="CHEBI:29105"/>
    </ligand>
</feature>
<evidence type="ECO:0000313" key="9">
    <source>
        <dbReference type="Proteomes" id="UP001165986"/>
    </source>
</evidence>
<dbReference type="Proteomes" id="UP001165986">
    <property type="component" value="Unassembled WGS sequence"/>
</dbReference>
<dbReference type="GO" id="GO:0015976">
    <property type="term" value="P:carbon utilization"/>
    <property type="evidence" value="ECO:0007669"/>
    <property type="project" value="InterPro"/>
</dbReference>
<dbReference type="SUPFAM" id="SSF53056">
    <property type="entry name" value="beta-carbonic anhydrase, cab"/>
    <property type="match status" value="1"/>
</dbReference>
<dbReference type="SMART" id="SM00947">
    <property type="entry name" value="Pro_CA"/>
    <property type="match status" value="1"/>
</dbReference>